<evidence type="ECO:0000313" key="4">
    <source>
        <dbReference type="EMBL" id="PFX17464.1"/>
    </source>
</evidence>
<evidence type="ECO:0000313" key="5">
    <source>
        <dbReference type="Proteomes" id="UP000225706"/>
    </source>
</evidence>
<evidence type="ECO:0000259" key="3">
    <source>
        <dbReference type="Pfam" id="PF21788"/>
    </source>
</evidence>
<keyword evidence="5" id="KW-1185">Reference proteome</keyword>
<keyword evidence="1" id="KW-0175">Coiled coil</keyword>
<dbReference type="Pfam" id="PF21787">
    <property type="entry name" value="TNP-like_RNaseH_N"/>
    <property type="match status" value="1"/>
</dbReference>
<evidence type="ECO:0008006" key="6">
    <source>
        <dbReference type="Google" id="ProtNLM"/>
    </source>
</evidence>
<reference evidence="5" key="1">
    <citation type="journal article" date="2017" name="bioRxiv">
        <title>Comparative analysis of the genomes of Stylophora pistillata and Acropora digitifera provides evidence for extensive differences between species of corals.</title>
        <authorList>
            <person name="Voolstra C.R."/>
            <person name="Li Y."/>
            <person name="Liew Y.J."/>
            <person name="Baumgarten S."/>
            <person name="Zoccola D."/>
            <person name="Flot J.-F."/>
            <person name="Tambutte S."/>
            <person name="Allemand D."/>
            <person name="Aranda M."/>
        </authorList>
    </citation>
    <scope>NUCLEOTIDE SEQUENCE [LARGE SCALE GENOMIC DNA]</scope>
</reference>
<comment type="caution">
    <text evidence="4">The sequence shown here is derived from an EMBL/GenBank/DDBJ whole genome shotgun (WGS) entry which is preliminary data.</text>
</comment>
<sequence>MIKKKPCSLPDDHPVYLTHRRSVVHITLKNLVKELEAYKLCCGVTMNELNGNLFHHVIPMCATDEDDNNPFPNKGYWRIKGCSLLCDDGDACDGCNQFSSSVKIANQAKTRRLSTPAQVKAPVSKTDPARIKLTLQGQRLRCAELERELSAMRNELQKNNVETDHELSNDLADIITKAGSKVTPFMNLFWQQQQKLFCQRRLRDYRNAIKPKKGFQAEVVNELTNMTEQYFDVIILSDEMKVSANLVFDKVTGEPIGFTDLGDPELNFAVLEKVDDVATHVLAFLIRGMCTELKFCLAHFATTGVTADQIMSIFWEAVRILEVNCNLWVLAATSYGASPNRRFYRMHKAMDGGTDKDVCYRTVNLFARYRYIYFLSDAPHLLLPRLTFDHIKLNAYSKMRVSLAAQVLSASMAAVLRSFGPPEAEGTANYCEMVDGFFDCLNVRSTTEHQRKRKPLLAPYRDSQDGRFQWLLKFLDYLKTWKEACNNIPGNFDQNARSKMFISWQTHEGFQLTVYSVIEATQFLLQEGMEFVLTERFCQDSLEEYFGHQRKLGRRNDNPSIRAFGYNNNAIRIQRQESCQSGNTQGRKDRTRAWEQVTDEPIPCKKKVIRH</sequence>
<accession>A0A2B4RGG9</accession>
<feature type="coiled-coil region" evidence="1">
    <location>
        <begin position="135"/>
        <end position="162"/>
    </location>
</feature>
<name>A0A2B4RGG9_STYPI</name>
<protein>
    <recommendedName>
        <fullName evidence="6">Transposable element P transposase</fullName>
    </recommendedName>
</protein>
<dbReference type="InterPro" id="IPR048366">
    <property type="entry name" value="TNP-like_GBD"/>
</dbReference>
<organism evidence="4 5">
    <name type="scientific">Stylophora pistillata</name>
    <name type="common">Smooth cauliflower coral</name>
    <dbReference type="NCBI Taxonomy" id="50429"/>
    <lineage>
        <taxon>Eukaryota</taxon>
        <taxon>Metazoa</taxon>
        <taxon>Cnidaria</taxon>
        <taxon>Anthozoa</taxon>
        <taxon>Hexacorallia</taxon>
        <taxon>Scleractinia</taxon>
        <taxon>Astrocoeniina</taxon>
        <taxon>Pocilloporidae</taxon>
        <taxon>Stylophora</taxon>
    </lineage>
</organism>
<evidence type="ECO:0000256" key="1">
    <source>
        <dbReference type="SAM" id="Coils"/>
    </source>
</evidence>
<dbReference type="AlphaFoldDB" id="A0A2B4RGG9"/>
<dbReference type="InterPro" id="IPR048365">
    <property type="entry name" value="TNP-like_RNaseH_N"/>
</dbReference>
<dbReference type="EMBL" id="LSMT01000471">
    <property type="protein sequence ID" value="PFX17464.1"/>
    <property type="molecule type" value="Genomic_DNA"/>
</dbReference>
<dbReference type="Proteomes" id="UP000225706">
    <property type="component" value="Unassembled WGS sequence"/>
</dbReference>
<feature type="domain" description="Transposable element P transposase-like GTP-binding insertion" evidence="3">
    <location>
        <begin position="383"/>
        <end position="452"/>
    </location>
</feature>
<dbReference type="OrthoDB" id="5977345at2759"/>
<feature type="domain" description="Transposable element P transposase-like RNase H" evidence="2">
    <location>
        <begin position="212"/>
        <end position="345"/>
    </location>
</feature>
<gene>
    <name evidence="4" type="ORF">AWC38_SpisGene18208</name>
</gene>
<dbReference type="Pfam" id="PF21788">
    <property type="entry name" value="TNP-like_GBD"/>
    <property type="match status" value="1"/>
</dbReference>
<evidence type="ECO:0000259" key="2">
    <source>
        <dbReference type="Pfam" id="PF21787"/>
    </source>
</evidence>
<proteinExistence type="predicted"/>